<feature type="domain" description="CRISPR type III-associated protein" evidence="2">
    <location>
        <begin position="11"/>
        <end position="337"/>
    </location>
</feature>
<dbReference type="OrthoDB" id="9789361at2"/>
<evidence type="ECO:0000256" key="1">
    <source>
        <dbReference type="ARBA" id="ARBA00023118"/>
    </source>
</evidence>
<keyword evidence="1" id="KW-0051">Antiviral defense</keyword>
<keyword evidence="4" id="KW-1185">Reference proteome</keyword>
<proteinExistence type="predicted"/>
<comment type="caution">
    <text evidence="3">The sequence shown here is derived from an EMBL/GenBank/DDBJ whole genome shotgun (WGS) entry which is preliminary data.</text>
</comment>
<evidence type="ECO:0000313" key="3">
    <source>
        <dbReference type="EMBL" id="OUD14537.1"/>
    </source>
</evidence>
<dbReference type="Pfam" id="PF03787">
    <property type="entry name" value="RAMPs"/>
    <property type="match status" value="1"/>
</dbReference>
<protein>
    <submittedName>
        <fullName evidence="3">Type III-B CRISPR module RAMP protein Cmr4</fullName>
    </submittedName>
</protein>
<sequence>MYQHADPLYLICETPLHAGSGDDLGIVDLPIQRERHTNYPKVESASIKGSLRTAFERKAEDDTNELIKIHAAFGYDEMGVSEKVTKAFEYTENAQEQPDNTKNKVILQRETQFAGCLGFTDARLLFFPVKSMRGVFAWVTCQQVINRYYRDRGMAETFPAVEKGKVGITKNSALTISNDKIVLEEYTFVGDKNNPSTDKLADEFADILFAKGSYHHEKFKTSLVVLPDDAFKDFVTLSTEVITRIKIDNETGTVRQGALFTEEFLPTESILYTLVLTGPLFMKEALLKKNSPFFKDFLNEENKPDAGETRNIFKNFIDKSQIFQLGGNASLGKGIVRTVFKPEEVSE</sequence>
<dbReference type="GO" id="GO:0051607">
    <property type="term" value="P:defense response to virus"/>
    <property type="evidence" value="ECO:0007669"/>
    <property type="project" value="UniProtKB-KW"/>
</dbReference>
<organism evidence="3 4">
    <name type="scientific">Thioflexithrix psekupsensis</name>
    <dbReference type="NCBI Taxonomy" id="1570016"/>
    <lineage>
        <taxon>Bacteria</taxon>
        <taxon>Pseudomonadati</taxon>
        <taxon>Pseudomonadota</taxon>
        <taxon>Gammaproteobacteria</taxon>
        <taxon>Thiotrichales</taxon>
        <taxon>Thioflexithrix</taxon>
    </lineage>
</organism>
<evidence type="ECO:0000259" key="2">
    <source>
        <dbReference type="Pfam" id="PF03787"/>
    </source>
</evidence>
<dbReference type="InterPro" id="IPR013410">
    <property type="entry name" value="CRISPR-assoc_RAMP_Cmr4"/>
</dbReference>
<reference evidence="3 4" key="1">
    <citation type="submission" date="2016-12" db="EMBL/GenBank/DDBJ databases">
        <title>Thioflexothrix psekupsii D3 genome sequencing and assembly.</title>
        <authorList>
            <person name="Fomenkov A."/>
            <person name="Vincze T."/>
            <person name="Grabovich M."/>
            <person name="Anton B.P."/>
            <person name="Dubinina G."/>
            <person name="Orlova M."/>
            <person name="Belousova E."/>
            <person name="Roberts R.J."/>
        </authorList>
    </citation>
    <scope>NUCLEOTIDE SEQUENCE [LARGE SCALE GENOMIC DNA]</scope>
    <source>
        <strain evidence="3">D3</strain>
    </source>
</reference>
<dbReference type="EMBL" id="MSLT01000012">
    <property type="protein sequence ID" value="OUD14537.1"/>
    <property type="molecule type" value="Genomic_DNA"/>
</dbReference>
<gene>
    <name evidence="3" type="ORF">TPSD3_09600</name>
</gene>
<dbReference type="AlphaFoldDB" id="A0A251X9Y6"/>
<dbReference type="PANTHER" id="PTHR36700:SF1">
    <property type="entry name" value="CRISPR SYSTEM CMR SUBUNIT CMR4"/>
    <property type="match status" value="1"/>
</dbReference>
<evidence type="ECO:0000313" key="4">
    <source>
        <dbReference type="Proteomes" id="UP000194798"/>
    </source>
</evidence>
<dbReference type="PANTHER" id="PTHR36700">
    <property type="entry name" value="CRISPR SYSTEM CMR SUBUNIT CMR4"/>
    <property type="match status" value="1"/>
</dbReference>
<accession>A0A251X9Y6</accession>
<dbReference type="Proteomes" id="UP000194798">
    <property type="component" value="Unassembled WGS sequence"/>
</dbReference>
<dbReference type="InterPro" id="IPR005537">
    <property type="entry name" value="RAMP_III_fam"/>
</dbReference>
<dbReference type="RefSeq" id="WP_086488318.1">
    <property type="nucleotide sequence ID" value="NZ_MSLT01000012.1"/>
</dbReference>
<dbReference type="NCBIfam" id="TIGR02580">
    <property type="entry name" value="cas_RAMP_Cmr4"/>
    <property type="match status" value="1"/>
</dbReference>
<name>A0A251X9Y6_9GAMM</name>